<dbReference type="RefSeq" id="WP_213496839.1">
    <property type="nucleotide sequence ID" value="NZ_CP074694.1"/>
</dbReference>
<evidence type="ECO:0008006" key="4">
    <source>
        <dbReference type="Google" id="ProtNLM"/>
    </source>
</evidence>
<keyword evidence="3" id="KW-1185">Reference proteome</keyword>
<accession>A0A8E6EV23</accession>
<evidence type="ECO:0000313" key="3">
    <source>
        <dbReference type="Proteomes" id="UP000676194"/>
    </source>
</evidence>
<evidence type="ECO:0000313" key="2">
    <source>
        <dbReference type="EMBL" id="QVL32155.1"/>
    </source>
</evidence>
<feature type="signal peptide" evidence="1">
    <location>
        <begin position="1"/>
        <end position="21"/>
    </location>
</feature>
<dbReference type="EMBL" id="CP074694">
    <property type="protein sequence ID" value="QVL32155.1"/>
    <property type="molecule type" value="Genomic_DNA"/>
</dbReference>
<evidence type="ECO:0000256" key="1">
    <source>
        <dbReference type="SAM" id="SignalP"/>
    </source>
</evidence>
<proteinExistence type="predicted"/>
<name>A0A8E6EV23_9BACT</name>
<reference evidence="2" key="1">
    <citation type="submission" date="2021-05" db="EMBL/GenBank/DDBJ databases">
        <title>Complete genome sequence of the cellulolytic planctomycete Telmatocola sphagniphila SP2T and characterization of the first cellulase from planctomycetes.</title>
        <authorList>
            <person name="Rakitin A.L."/>
            <person name="Beletsky A.V."/>
            <person name="Naumoff D.G."/>
            <person name="Kulichevskaya I.S."/>
            <person name="Mardanov A.V."/>
            <person name="Ravin N.V."/>
            <person name="Dedysh S.N."/>
        </authorList>
    </citation>
    <scope>NUCLEOTIDE SEQUENCE</scope>
    <source>
        <strain evidence="2">SP2T</strain>
    </source>
</reference>
<feature type="chain" id="PRO_5034850980" description="Thioredoxin domain-containing protein" evidence="1">
    <location>
        <begin position="22"/>
        <end position="182"/>
    </location>
</feature>
<gene>
    <name evidence="2" type="ORF">KIH39_25515</name>
</gene>
<organism evidence="2 3">
    <name type="scientific">Telmatocola sphagniphila</name>
    <dbReference type="NCBI Taxonomy" id="1123043"/>
    <lineage>
        <taxon>Bacteria</taxon>
        <taxon>Pseudomonadati</taxon>
        <taxon>Planctomycetota</taxon>
        <taxon>Planctomycetia</taxon>
        <taxon>Gemmatales</taxon>
        <taxon>Gemmataceae</taxon>
    </lineage>
</organism>
<protein>
    <recommendedName>
        <fullName evidence="4">Thioredoxin domain-containing protein</fullName>
    </recommendedName>
</protein>
<keyword evidence="1" id="KW-0732">Signal</keyword>
<dbReference type="AlphaFoldDB" id="A0A8E6EV23"/>
<dbReference type="KEGG" id="tsph:KIH39_25515"/>
<dbReference type="Proteomes" id="UP000676194">
    <property type="component" value="Chromosome"/>
</dbReference>
<sequence>MKRVLFAAVAAVAVMFSYAAAAEIKSSIQVGEKIPGAFHPLNINGESAGQKACLVCKNGGNPVAMIFARDVDANLTKLIKKIDEATKKNSAKEMGSFVVFCSDKEGLEGKLKELAKTEKIETTVLAIDNPSGPKGYKVAPDAAVTVVLYNDRKVEANFAFGKDELNDTSIEKVLSAIPTILK</sequence>